<keyword evidence="1" id="KW-1133">Transmembrane helix</keyword>
<comment type="caution">
    <text evidence="2">The sequence shown here is derived from an EMBL/GenBank/DDBJ whole genome shotgun (WGS) entry which is preliminary data.</text>
</comment>
<dbReference type="OrthoDB" id="7361836at2"/>
<dbReference type="PATRIC" id="fig|36861.3.peg.645"/>
<evidence type="ECO:0000313" key="2">
    <source>
        <dbReference type="EMBL" id="KVW96954.1"/>
    </source>
</evidence>
<reference evidence="2 3" key="1">
    <citation type="journal article" date="2015" name="Appl. Environ. Microbiol.">
        <title>Aerobic and Anaerobic Thiosulfate Oxidation by a Cold-Adapted, Subglacial Chemoautotroph.</title>
        <authorList>
            <person name="Harrold Z.R."/>
            <person name="Skidmore M.L."/>
            <person name="Hamilton T.L."/>
            <person name="Desch L."/>
            <person name="Amada K."/>
            <person name="van Gelder W."/>
            <person name="Glover K."/>
            <person name="Roden E.E."/>
            <person name="Boyd E.S."/>
        </authorList>
    </citation>
    <scope>NUCLEOTIDE SEQUENCE [LARGE SCALE GENOMIC DNA]</scope>
    <source>
        <strain evidence="2 3">RG</strain>
    </source>
</reference>
<feature type="transmembrane region" description="Helical" evidence="1">
    <location>
        <begin position="66"/>
        <end position="89"/>
    </location>
</feature>
<organism evidence="2 3">
    <name type="scientific">Thiobacillus denitrificans</name>
    <dbReference type="NCBI Taxonomy" id="36861"/>
    <lineage>
        <taxon>Bacteria</taxon>
        <taxon>Pseudomonadati</taxon>
        <taxon>Pseudomonadota</taxon>
        <taxon>Betaproteobacteria</taxon>
        <taxon>Nitrosomonadales</taxon>
        <taxon>Thiobacillaceae</taxon>
        <taxon>Thiobacillus</taxon>
    </lineage>
</organism>
<accession>A0A106BQU6</accession>
<dbReference type="AlphaFoldDB" id="A0A106BQU6"/>
<keyword evidence="1" id="KW-0812">Transmembrane</keyword>
<sequence length="174" mass="17736">MDQYRHHVSGFFAHSEEAESVFSRLVERGLLRERLHIFASDPASSDAALNEGSNEVLKDVIVDGTIGAAVGTGIGALGSVALAVANVSLFIASPLIAPLVMLGWGASLGGLVGAAAGASAGPEKKEGWLSDLVGDAIASGQVVLVVETRTTQETAIAREVIQASVGDSKDISAV</sequence>
<protein>
    <recommendedName>
        <fullName evidence="4">DUF1269 domain-containing protein</fullName>
    </recommendedName>
</protein>
<dbReference type="Proteomes" id="UP000064243">
    <property type="component" value="Unassembled WGS sequence"/>
</dbReference>
<gene>
    <name evidence="2" type="ORF">ABW22_05910</name>
</gene>
<evidence type="ECO:0000256" key="1">
    <source>
        <dbReference type="SAM" id="Phobius"/>
    </source>
</evidence>
<dbReference type="EMBL" id="LDUG01000018">
    <property type="protein sequence ID" value="KVW96954.1"/>
    <property type="molecule type" value="Genomic_DNA"/>
</dbReference>
<keyword evidence="3" id="KW-1185">Reference proteome</keyword>
<proteinExistence type="predicted"/>
<dbReference type="RefSeq" id="WP_059753158.1">
    <property type="nucleotide sequence ID" value="NZ_LDUG01000018.1"/>
</dbReference>
<name>A0A106BQU6_THIDE</name>
<feature type="transmembrane region" description="Helical" evidence="1">
    <location>
        <begin position="95"/>
        <end position="116"/>
    </location>
</feature>
<evidence type="ECO:0008006" key="4">
    <source>
        <dbReference type="Google" id="ProtNLM"/>
    </source>
</evidence>
<evidence type="ECO:0000313" key="3">
    <source>
        <dbReference type="Proteomes" id="UP000064243"/>
    </source>
</evidence>
<keyword evidence="1" id="KW-0472">Membrane</keyword>